<dbReference type="Proteomes" id="UP000775872">
    <property type="component" value="Unassembled WGS sequence"/>
</dbReference>
<dbReference type="PROSITE" id="PS50048">
    <property type="entry name" value="ZN2_CY6_FUNGAL_2"/>
    <property type="match status" value="1"/>
</dbReference>
<evidence type="ECO:0000259" key="6">
    <source>
        <dbReference type="PROSITE" id="PS50048"/>
    </source>
</evidence>
<keyword evidence="4" id="KW-0804">Transcription</keyword>
<comment type="caution">
    <text evidence="7">The sequence shown here is derived from an EMBL/GenBank/DDBJ whole genome shotgun (WGS) entry which is preliminary data.</text>
</comment>
<dbReference type="InterPro" id="IPR036864">
    <property type="entry name" value="Zn2-C6_fun-type_DNA-bd_sf"/>
</dbReference>
<dbReference type="GO" id="GO:0008270">
    <property type="term" value="F:zinc ion binding"/>
    <property type="evidence" value="ECO:0007669"/>
    <property type="project" value="InterPro"/>
</dbReference>
<dbReference type="PANTHER" id="PTHR47660:SF3">
    <property type="entry name" value="FINGER DOMAIN PROTEIN, PUTATIVE (AFU_ORTHOLOGUE AFUA_4G03310)-RELATED"/>
    <property type="match status" value="1"/>
</dbReference>
<evidence type="ECO:0000256" key="4">
    <source>
        <dbReference type="ARBA" id="ARBA00023163"/>
    </source>
</evidence>
<keyword evidence="8" id="KW-1185">Reference proteome</keyword>
<reference evidence="7 8" key="2">
    <citation type="submission" date="2021-10" db="EMBL/GenBank/DDBJ databases">
        <authorList>
            <person name="Piombo E."/>
        </authorList>
    </citation>
    <scope>NUCLEOTIDE SEQUENCE [LARGE SCALE GENOMIC DNA]</scope>
</reference>
<dbReference type="Gene3D" id="4.10.240.10">
    <property type="entry name" value="Zn(2)-C6 fungal-type DNA-binding domain"/>
    <property type="match status" value="1"/>
</dbReference>
<evidence type="ECO:0000256" key="2">
    <source>
        <dbReference type="ARBA" id="ARBA00022833"/>
    </source>
</evidence>
<feature type="domain" description="Zn(2)-C6 fungal-type" evidence="6">
    <location>
        <begin position="53"/>
        <end position="82"/>
    </location>
</feature>
<dbReference type="SUPFAM" id="SSF57701">
    <property type="entry name" value="Zn2/Cys6 DNA-binding domain"/>
    <property type="match status" value="1"/>
</dbReference>
<dbReference type="Pfam" id="PF00172">
    <property type="entry name" value="Zn_clus"/>
    <property type="match status" value="1"/>
</dbReference>
<keyword evidence="5" id="KW-0539">Nucleus</keyword>
<organism evidence="7 8">
    <name type="scientific">Clonostachys solani</name>
    <dbReference type="NCBI Taxonomy" id="160281"/>
    <lineage>
        <taxon>Eukaryota</taxon>
        <taxon>Fungi</taxon>
        <taxon>Dikarya</taxon>
        <taxon>Ascomycota</taxon>
        <taxon>Pezizomycotina</taxon>
        <taxon>Sordariomycetes</taxon>
        <taxon>Hypocreomycetidae</taxon>
        <taxon>Hypocreales</taxon>
        <taxon>Bionectriaceae</taxon>
        <taxon>Clonostachys</taxon>
    </lineage>
</organism>
<keyword evidence="1" id="KW-0479">Metal-binding</keyword>
<evidence type="ECO:0000256" key="3">
    <source>
        <dbReference type="ARBA" id="ARBA00023015"/>
    </source>
</evidence>
<dbReference type="CDD" id="cd00067">
    <property type="entry name" value="GAL4"/>
    <property type="match status" value="1"/>
</dbReference>
<gene>
    <name evidence="7" type="ORF">CSOL1703_00017562</name>
</gene>
<dbReference type="EMBL" id="CABFOC020000057">
    <property type="protein sequence ID" value="CAH0055459.1"/>
    <property type="molecule type" value="Genomic_DNA"/>
</dbReference>
<dbReference type="SMART" id="SM00066">
    <property type="entry name" value="GAL4"/>
    <property type="match status" value="1"/>
</dbReference>
<evidence type="ECO:0000256" key="1">
    <source>
        <dbReference type="ARBA" id="ARBA00022723"/>
    </source>
</evidence>
<evidence type="ECO:0000313" key="8">
    <source>
        <dbReference type="Proteomes" id="UP000775872"/>
    </source>
</evidence>
<dbReference type="PANTHER" id="PTHR47660">
    <property type="entry name" value="TRANSCRIPTION FACTOR WITH C2H2 AND ZN(2)-CYS(6) DNA BINDING DOMAIN (EUROFUNG)-RELATED-RELATED"/>
    <property type="match status" value="1"/>
</dbReference>
<proteinExistence type="predicted"/>
<evidence type="ECO:0000256" key="5">
    <source>
        <dbReference type="ARBA" id="ARBA00023242"/>
    </source>
</evidence>
<dbReference type="InterPro" id="IPR001138">
    <property type="entry name" value="Zn2Cys6_DnaBD"/>
</dbReference>
<protein>
    <recommendedName>
        <fullName evidence="6">Zn(2)-C6 fungal-type domain-containing protein</fullName>
    </recommendedName>
</protein>
<keyword evidence="2" id="KW-0862">Zinc</keyword>
<dbReference type="GO" id="GO:0000981">
    <property type="term" value="F:DNA-binding transcription factor activity, RNA polymerase II-specific"/>
    <property type="evidence" value="ECO:0007669"/>
    <property type="project" value="InterPro"/>
</dbReference>
<evidence type="ECO:0000313" key="7">
    <source>
        <dbReference type="EMBL" id="CAH0055459.1"/>
    </source>
</evidence>
<accession>A0A9N9ZH11</accession>
<dbReference type="OrthoDB" id="5423818at2759"/>
<name>A0A9N9ZH11_9HYPO</name>
<sequence>MDLSPELPPDKASLGALHLCAICQKPFLNESSYTRHVLYCRRTRSKQRARLKSCQACIKSKRKCSGQLPCQRCANKGAECLYTTPTPGNVAIETAGTPGETSDRVAESISDRIQSANALSKGQASTASGDEDAIDWDYLNFEASEIPLLGSTLVDSSLAYQYESPDSMMLNELPPPRSNTGIINTHHSTPASPKGLLLSEQASHYKDECAVTGSQQSYSELLGCISMRDPISKFTANIVMQTLCAFPQMMLRRETFPPFIHGHWHSTQSGSAAPLPKPLVSCMGLAQIFASHNVDTRPFLWEKIREEQRSSADKAYRRQFSKHDHLAAIQALLIYIMMRVVDCSKTDLDLNLELLITYQGLCDNFKDVCKEPFYQHERARLSSSWEEWVFAESRRRTAIVWLLMTQMIHIKIGVPCDSFPSFRDVPLSSPKSLWEARTRSQWEKEYRIYKDSPVRGLDVFGDLYDACKHKHVRENQLKLNSWNSTVDNLGSLLNLGAEII</sequence>
<reference evidence="8" key="1">
    <citation type="submission" date="2019-06" db="EMBL/GenBank/DDBJ databases">
        <authorList>
            <person name="Broberg M."/>
        </authorList>
    </citation>
    <scope>NUCLEOTIDE SEQUENCE [LARGE SCALE GENOMIC DNA]</scope>
</reference>
<keyword evidence="3" id="KW-0805">Transcription regulation</keyword>
<dbReference type="AlphaFoldDB" id="A0A9N9ZH11"/>